<dbReference type="Proteomes" id="UP000187209">
    <property type="component" value="Unassembled WGS sequence"/>
</dbReference>
<dbReference type="EMBL" id="MPUH01001644">
    <property type="protein sequence ID" value="OMJ66747.1"/>
    <property type="molecule type" value="Genomic_DNA"/>
</dbReference>
<proteinExistence type="predicted"/>
<name>A0A1R2AQF8_9CILI</name>
<gene>
    <name evidence="1" type="ORF">SteCoe_36312</name>
</gene>
<accession>A0A1R2AQF8</accession>
<evidence type="ECO:0000313" key="2">
    <source>
        <dbReference type="Proteomes" id="UP000187209"/>
    </source>
</evidence>
<dbReference type="AlphaFoldDB" id="A0A1R2AQF8"/>
<sequence>MEKLLFELSDIIRKEYKKINREVEAIQKLSLSRSYKCMANCFKSDSKFDDCHICAKLCKLSIQEIHDKFILKLDESQEYAGECFENCLNKQGKSSVKKDLNCLEECKDNSIKFMTQAKKACLDKLSRIVWDDESKACDEIKIIFDFR</sequence>
<keyword evidence="2" id="KW-1185">Reference proteome</keyword>
<comment type="caution">
    <text evidence="1">The sequence shown here is derived from an EMBL/GenBank/DDBJ whole genome shotgun (WGS) entry which is preliminary data.</text>
</comment>
<reference evidence="1 2" key="1">
    <citation type="submission" date="2016-11" db="EMBL/GenBank/DDBJ databases">
        <title>The macronuclear genome of Stentor coeruleus: a giant cell with tiny introns.</title>
        <authorList>
            <person name="Slabodnick M."/>
            <person name="Ruby J.G."/>
            <person name="Reiff S.B."/>
            <person name="Swart E.C."/>
            <person name="Gosai S."/>
            <person name="Prabakaran S."/>
            <person name="Witkowska E."/>
            <person name="Larue G.E."/>
            <person name="Fisher S."/>
            <person name="Freeman R.M."/>
            <person name="Gunawardena J."/>
            <person name="Chu W."/>
            <person name="Stover N.A."/>
            <person name="Gregory B.D."/>
            <person name="Nowacki M."/>
            <person name="Derisi J."/>
            <person name="Roy S.W."/>
            <person name="Marshall W.F."/>
            <person name="Sood P."/>
        </authorList>
    </citation>
    <scope>NUCLEOTIDE SEQUENCE [LARGE SCALE GENOMIC DNA]</scope>
    <source>
        <strain evidence="1">WM001</strain>
    </source>
</reference>
<protein>
    <submittedName>
        <fullName evidence="1">Uncharacterized protein</fullName>
    </submittedName>
</protein>
<organism evidence="1 2">
    <name type="scientific">Stentor coeruleus</name>
    <dbReference type="NCBI Taxonomy" id="5963"/>
    <lineage>
        <taxon>Eukaryota</taxon>
        <taxon>Sar</taxon>
        <taxon>Alveolata</taxon>
        <taxon>Ciliophora</taxon>
        <taxon>Postciliodesmatophora</taxon>
        <taxon>Heterotrichea</taxon>
        <taxon>Heterotrichida</taxon>
        <taxon>Stentoridae</taxon>
        <taxon>Stentor</taxon>
    </lineage>
</organism>
<evidence type="ECO:0000313" key="1">
    <source>
        <dbReference type="EMBL" id="OMJ66747.1"/>
    </source>
</evidence>